<evidence type="ECO:0000313" key="5">
    <source>
        <dbReference type="Proteomes" id="UP000263900"/>
    </source>
</evidence>
<evidence type="ECO:0000256" key="2">
    <source>
        <dbReference type="ARBA" id="ARBA00023239"/>
    </source>
</evidence>
<gene>
    <name evidence="4" type="ORF">D3H65_02755</name>
</gene>
<evidence type="ECO:0000256" key="1">
    <source>
        <dbReference type="ARBA" id="ARBA00022729"/>
    </source>
</evidence>
<dbReference type="InterPro" id="IPR008929">
    <property type="entry name" value="Chondroitin_lyas"/>
</dbReference>
<dbReference type="RefSeq" id="WP_119048787.1">
    <property type="nucleotide sequence ID" value="NZ_CP032157.1"/>
</dbReference>
<dbReference type="SUPFAM" id="SSF48230">
    <property type="entry name" value="Chondroitin AC/alginate lyase"/>
    <property type="match status" value="1"/>
</dbReference>
<keyword evidence="5" id="KW-1185">Reference proteome</keyword>
<evidence type="ECO:0000259" key="3">
    <source>
        <dbReference type="Pfam" id="PF05426"/>
    </source>
</evidence>
<dbReference type="InterPro" id="IPR008397">
    <property type="entry name" value="Alginate_lyase_dom"/>
</dbReference>
<dbReference type="OrthoDB" id="7210452at2"/>
<protein>
    <recommendedName>
        <fullName evidence="3">Alginate lyase domain-containing protein</fullName>
    </recommendedName>
</protein>
<evidence type="ECO:0000313" key="4">
    <source>
        <dbReference type="EMBL" id="AXY72949.1"/>
    </source>
</evidence>
<accession>A0A3B7MIA2</accession>
<name>A0A3B7MIA2_9BACT</name>
<dbReference type="Gene3D" id="1.50.10.100">
    <property type="entry name" value="Chondroitin AC/alginate lyase"/>
    <property type="match status" value="1"/>
</dbReference>
<dbReference type="GO" id="GO:0016829">
    <property type="term" value="F:lyase activity"/>
    <property type="evidence" value="ECO:0007669"/>
    <property type="project" value="UniProtKB-KW"/>
</dbReference>
<dbReference type="Pfam" id="PF05426">
    <property type="entry name" value="Alginate_lyase"/>
    <property type="match status" value="1"/>
</dbReference>
<dbReference type="KEGG" id="pseg:D3H65_02755"/>
<proteinExistence type="predicted"/>
<dbReference type="AlphaFoldDB" id="A0A3B7MIA2"/>
<sequence length="400" mass="44865">MRPLLPVLLVVFTLPVIALTASAQLPEVFLVDAQHLARVKQSVQAKDKGVEQPLLNLLQEADKLLEMKPVSVMDKGLTPVSGNKHDYMSQAPYFWYDSSKPNGLPYLRRDGERNPEIYKITDRSNLGKLENAAHLLSLAWYFTGKEQYADKAASLLRCWFLDGTTRMNPHLNYGQAIPGINDGRGIGIIETIALTNIADAAGLLKGSKAWPLQDHQALQQWYKEYLQWMLTSKNGKEEHAAKNNHGTWYYVQVVDFALFCGDKAKAHELAEESKKRMDSQLTAEGQMPLELERTAALGYSTFNLRAWFTLAGLASQAGTDLWNYTTSKGAGLRTALDWLTPYAFGEKAWTWQQINRYNKEDMLPVVAQAGTIWKAPAYTARAEQLVKTVKDPAAVLLYGR</sequence>
<dbReference type="GO" id="GO:0042597">
    <property type="term" value="C:periplasmic space"/>
    <property type="evidence" value="ECO:0007669"/>
    <property type="project" value="InterPro"/>
</dbReference>
<dbReference type="Proteomes" id="UP000263900">
    <property type="component" value="Chromosome"/>
</dbReference>
<feature type="domain" description="Alginate lyase" evidence="3">
    <location>
        <begin position="71"/>
        <end position="349"/>
    </location>
</feature>
<keyword evidence="2" id="KW-0456">Lyase</keyword>
<keyword evidence="1" id="KW-0732">Signal</keyword>
<reference evidence="4 5" key="1">
    <citation type="submission" date="2018-09" db="EMBL/GenBank/DDBJ databases">
        <title>Genome sequencing of strain 6GH32-13.</title>
        <authorList>
            <person name="Weon H.-Y."/>
            <person name="Heo J."/>
            <person name="Kwon S.-W."/>
        </authorList>
    </citation>
    <scope>NUCLEOTIDE SEQUENCE [LARGE SCALE GENOMIC DNA]</scope>
    <source>
        <strain evidence="4 5">5GH32-13</strain>
    </source>
</reference>
<organism evidence="4 5">
    <name type="scientific">Paraflavitalea soli</name>
    <dbReference type="NCBI Taxonomy" id="2315862"/>
    <lineage>
        <taxon>Bacteria</taxon>
        <taxon>Pseudomonadati</taxon>
        <taxon>Bacteroidota</taxon>
        <taxon>Chitinophagia</taxon>
        <taxon>Chitinophagales</taxon>
        <taxon>Chitinophagaceae</taxon>
        <taxon>Paraflavitalea</taxon>
    </lineage>
</organism>
<dbReference type="EMBL" id="CP032157">
    <property type="protein sequence ID" value="AXY72949.1"/>
    <property type="molecule type" value="Genomic_DNA"/>
</dbReference>